<evidence type="ECO:0000313" key="4">
    <source>
        <dbReference type="EMBL" id="MBN9644212.1"/>
    </source>
</evidence>
<dbReference type="RefSeq" id="WP_207119221.1">
    <property type="nucleotide sequence ID" value="NZ_JAFLEQ010000008.1"/>
</dbReference>
<accession>A0A939IY15</accession>
<dbReference type="Gene3D" id="3.90.850.10">
    <property type="entry name" value="Fumarylacetoacetase-like, C-terminal domain"/>
    <property type="match status" value="1"/>
</dbReference>
<dbReference type="PANTHER" id="PTHR42796:SF4">
    <property type="entry name" value="FUMARYLACETOACETATE HYDROLASE DOMAIN-CONTAINING PROTEIN 2A"/>
    <property type="match status" value="1"/>
</dbReference>
<dbReference type="SUPFAM" id="SSF56529">
    <property type="entry name" value="FAH"/>
    <property type="match status" value="1"/>
</dbReference>
<dbReference type="GO" id="GO:0016787">
    <property type="term" value="F:hydrolase activity"/>
    <property type="evidence" value="ECO:0007669"/>
    <property type="project" value="UniProtKB-KW"/>
</dbReference>
<feature type="domain" description="Fumarylacetoacetase-like C-terminal" evidence="3">
    <location>
        <begin position="95"/>
        <end position="302"/>
    </location>
</feature>
<evidence type="ECO:0000256" key="2">
    <source>
        <dbReference type="ARBA" id="ARBA00022723"/>
    </source>
</evidence>
<dbReference type="PANTHER" id="PTHR42796">
    <property type="entry name" value="FUMARYLACETOACETATE HYDROLASE DOMAIN-CONTAINING PROTEIN 2A-RELATED"/>
    <property type="match status" value="1"/>
</dbReference>
<name>A0A939IY15_9CORY</name>
<organism evidence="4 5">
    <name type="scientific">Corynebacterium mendelii</name>
    <dbReference type="NCBI Taxonomy" id="2765362"/>
    <lineage>
        <taxon>Bacteria</taxon>
        <taxon>Bacillati</taxon>
        <taxon>Actinomycetota</taxon>
        <taxon>Actinomycetes</taxon>
        <taxon>Mycobacteriales</taxon>
        <taxon>Corynebacteriaceae</taxon>
        <taxon>Corynebacterium</taxon>
    </lineage>
</organism>
<dbReference type="Pfam" id="PF01557">
    <property type="entry name" value="FAA_hydrolase"/>
    <property type="match status" value="1"/>
</dbReference>
<dbReference type="InterPro" id="IPR036663">
    <property type="entry name" value="Fumarylacetoacetase_C_sf"/>
</dbReference>
<dbReference type="Proteomes" id="UP000664332">
    <property type="component" value="Unassembled WGS sequence"/>
</dbReference>
<protein>
    <submittedName>
        <fullName evidence="4">Fumarylacetoacetate hydrolase family protein</fullName>
    </submittedName>
</protein>
<proteinExistence type="inferred from homology"/>
<reference evidence="4" key="1">
    <citation type="submission" date="2021-03" db="EMBL/GenBank/DDBJ databases">
        <authorList>
            <person name="Sun Q."/>
        </authorList>
    </citation>
    <scope>NUCLEOTIDE SEQUENCE</scope>
    <source>
        <strain evidence="4">CCM 8862</strain>
    </source>
</reference>
<keyword evidence="2" id="KW-0479">Metal-binding</keyword>
<evidence type="ECO:0000313" key="5">
    <source>
        <dbReference type="Proteomes" id="UP000664332"/>
    </source>
</evidence>
<dbReference type="GO" id="GO:0046872">
    <property type="term" value="F:metal ion binding"/>
    <property type="evidence" value="ECO:0007669"/>
    <property type="project" value="UniProtKB-KW"/>
</dbReference>
<keyword evidence="5" id="KW-1185">Reference proteome</keyword>
<keyword evidence="4" id="KW-0378">Hydrolase</keyword>
<dbReference type="InterPro" id="IPR011234">
    <property type="entry name" value="Fumarylacetoacetase-like_C"/>
</dbReference>
<comment type="similarity">
    <text evidence="1">Belongs to the FAH family.</text>
</comment>
<dbReference type="InterPro" id="IPR051121">
    <property type="entry name" value="FAH"/>
</dbReference>
<comment type="caution">
    <text evidence="4">The sequence shown here is derived from an EMBL/GenBank/DDBJ whole genome shotgun (WGS) entry which is preliminary data.</text>
</comment>
<gene>
    <name evidence="4" type="ORF">JZY06_06225</name>
</gene>
<evidence type="ECO:0000256" key="1">
    <source>
        <dbReference type="ARBA" id="ARBA00010211"/>
    </source>
</evidence>
<dbReference type="GO" id="GO:0044281">
    <property type="term" value="P:small molecule metabolic process"/>
    <property type="evidence" value="ECO:0007669"/>
    <property type="project" value="UniProtKB-ARBA"/>
</dbReference>
<evidence type="ECO:0000259" key="3">
    <source>
        <dbReference type="Pfam" id="PF01557"/>
    </source>
</evidence>
<sequence length="306" mass="32269">MLFATIRHTATATGTGTCAAVVTDPRATDGRAIGAEEPVRVRLIPAVRDVGHLCAAGLIGRGARITDIERAGFTVTGETTVSRAQIAPVVGQPKKIFCCGLNYTSHIREMGHPLPDRPTLFAKFADTLTGPFDPITVAAHNAARLDFEGELAVVIGRAVGYNFRPSLRQAREAIAGFTIADDVSMRDYQKATPQWLAGKNLLHSTPLGPWLADGADHDTGSARLETRVNGTTMQQAQISDLLHGPAQLVQFISSFTALAPGDVIITGTTGGVGFARDPQIFLHHGDVVEVAVTGIGAISSTITVTD</sequence>
<dbReference type="AlphaFoldDB" id="A0A939IY15"/>
<dbReference type="EMBL" id="JAFLEQ010000008">
    <property type="protein sequence ID" value="MBN9644212.1"/>
    <property type="molecule type" value="Genomic_DNA"/>
</dbReference>